<proteinExistence type="inferred from homology"/>
<evidence type="ECO:0000256" key="4">
    <source>
        <dbReference type="ARBA" id="ARBA00012595"/>
    </source>
</evidence>
<evidence type="ECO:0000256" key="7">
    <source>
        <dbReference type="ARBA" id="ARBA00022837"/>
    </source>
</evidence>
<dbReference type="Gene3D" id="3.20.20.80">
    <property type="entry name" value="Glycosidases"/>
    <property type="match status" value="2"/>
</dbReference>
<evidence type="ECO:0000256" key="2">
    <source>
        <dbReference type="ARBA" id="ARBA00001913"/>
    </source>
</evidence>
<evidence type="ECO:0000259" key="13">
    <source>
        <dbReference type="SMART" id="SM00642"/>
    </source>
</evidence>
<keyword evidence="9" id="KW-0326">Glycosidase</keyword>
<dbReference type="InterPro" id="IPR006048">
    <property type="entry name" value="A-amylase/branching_C"/>
</dbReference>
<protein>
    <recommendedName>
        <fullName evidence="4">alpha-amylase</fullName>
        <ecNumber evidence="4">3.2.1.1</ecNumber>
    </recommendedName>
</protein>
<dbReference type="AlphaFoldDB" id="A0A2G8SHL2"/>
<comment type="similarity">
    <text evidence="3 10">Belongs to the glycosyl hydrolase 13 family.</text>
</comment>
<dbReference type="GO" id="GO:0004556">
    <property type="term" value="F:alpha-amylase activity"/>
    <property type="evidence" value="ECO:0007669"/>
    <property type="project" value="UniProtKB-UniRule"/>
</dbReference>
<dbReference type="PANTHER" id="PTHR43447">
    <property type="entry name" value="ALPHA-AMYLASE"/>
    <property type="match status" value="1"/>
</dbReference>
<dbReference type="STRING" id="1077348.A0A2G8SHL2"/>
<dbReference type="SMART" id="SM00632">
    <property type="entry name" value="Aamy_C"/>
    <property type="match status" value="1"/>
</dbReference>
<evidence type="ECO:0000256" key="11">
    <source>
        <dbReference type="SAM" id="SignalP"/>
    </source>
</evidence>
<dbReference type="Gene3D" id="2.60.40.1180">
    <property type="entry name" value="Golgi alpha-mannosidase II"/>
    <property type="match status" value="1"/>
</dbReference>
<dbReference type="InterPro" id="IPR031319">
    <property type="entry name" value="A-amylase_C"/>
</dbReference>
<keyword evidence="11" id="KW-0732">Signal</keyword>
<name>A0A2G8SHL2_9APHY</name>
<evidence type="ECO:0000256" key="8">
    <source>
        <dbReference type="ARBA" id="ARBA00023277"/>
    </source>
</evidence>
<dbReference type="PRINTS" id="PR00110">
    <property type="entry name" value="ALPHAAMYLASE"/>
</dbReference>
<dbReference type="SUPFAM" id="SSF51445">
    <property type="entry name" value="(Trans)glycosidases"/>
    <property type="match status" value="1"/>
</dbReference>
<evidence type="ECO:0000256" key="10">
    <source>
        <dbReference type="RuleBase" id="RU003615"/>
    </source>
</evidence>
<dbReference type="EC" id="3.2.1.1" evidence="4"/>
<organism evidence="14 15">
    <name type="scientific">Ganoderma sinense ZZ0214-1</name>
    <dbReference type="NCBI Taxonomy" id="1077348"/>
    <lineage>
        <taxon>Eukaryota</taxon>
        <taxon>Fungi</taxon>
        <taxon>Dikarya</taxon>
        <taxon>Basidiomycota</taxon>
        <taxon>Agaricomycotina</taxon>
        <taxon>Agaricomycetes</taxon>
        <taxon>Polyporales</taxon>
        <taxon>Polyporaceae</taxon>
        <taxon>Ganoderma</taxon>
    </lineage>
</organism>
<sequence length="500" mass="53438">MPSWFTLSLFVVAAAVLSPAVEGHHSLKARSLSLGSRAPAVTKSVIIEMFEWSWDSVAAECTNFIGPSGYGFVQVNPPQEHIQGDSWWTDYQAVSYQLASKHGNRAQFANMVKTCHNAGVGVIVASILSEPRLPTMVAVHTDTIWNHMSGLDSGTGYAGSSFTKYNYPGIYQNQDFHSCRHGINNWNNATEVRTCELAGLADLATETEYVRSRLAQYGNDLLSLGVDGLRLDAAKHMAVGDVANILSRLNKKGTNLYITQEVVFGGGQPVTPNQYTQTGDVQEFRFTSALRHAFTHSSPLSDLQNLDNKGWVPCGQANVFVANHDTERNSGSLNSNSPSNTYTLANIFALAHPYGRPTVLSSFSFSSTDACAPNGGAGACSGSGGANGWLCQHRWQAIVGMVGFRNTVGAATMTSWTAPESQRIAFGRGALGFVAINNEDSKWTVTFKTTLPNGSYCDVVGGKLSNGKCTGSTFKVSGGSFSATVPARGAIAIHVGAKHT</sequence>
<dbReference type="InterPro" id="IPR006046">
    <property type="entry name" value="Alpha_amylase"/>
</dbReference>
<feature type="chain" id="PRO_5013600730" description="alpha-amylase" evidence="11">
    <location>
        <begin position="24"/>
        <end position="500"/>
    </location>
</feature>
<dbReference type="SMART" id="SM00642">
    <property type="entry name" value="Aamy"/>
    <property type="match status" value="1"/>
</dbReference>
<evidence type="ECO:0000256" key="6">
    <source>
        <dbReference type="ARBA" id="ARBA00022801"/>
    </source>
</evidence>
<dbReference type="Pfam" id="PF02806">
    <property type="entry name" value="Alpha-amylase_C"/>
    <property type="match status" value="1"/>
</dbReference>
<evidence type="ECO:0000313" key="15">
    <source>
        <dbReference type="Proteomes" id="UP000230002"/>
    </source>
</evidence>
<keyword evidence="15" id="KW-1185">Reference proteome</keyword>
<evidence type="ECO:0000259" key="12">
    <source>
        <dbReference type="SMART" id="SM00632"/>
    </source>
</evidence>
<keyword evidence="5" id="KW-0479">Metal-binding</keyword>
<reference evidence="14 15" key="1">
    <citation type="journal article" date="2015" name="Sci. Rep.">
        <title>Chromosome-level genome map provides insights into diverse defense mechanisms in the medicinal fungus Ganoderma sinense.</title>
        <authorList>
            <person name="Zhu Y."/>
            <person name="Xu J."/>
            <person name="Sun C."/>
            <person name="Zhou S."/>
            <person name="Xu H."/>
            <person name="Nelson D.R."/>
            <person name="Qian J."/>
            <person name="Song J."/>
            <person name="Luo H."/>
            <person name="Xiang L."/>
            <person name="Li Y."/>
            <person name="Xu Z."/>
            <person name="Ji A."/>
            <person name="Wang L."/>
            <person name="Lu S."/>
            <person name="Hayward A."/>
            <person name="Sun W."/>
            <person name="Li X."/>
            <person name="Schwartz D.C."/>
            <person name="Wang Y."/>
            <person name="Chen S."/>
        </authorList>
    </citation>
    <scope>NUCLEOTIDE SEQUENCE [LARGE SCALE GENOMIC DNA]</scope>
    <source>
        <strain evidence="14 15">ZZ0214-1</strain>
    </source>
</reference>
<dbReference type="GO" id="GO:0005975">
    <property type="term" value="P:carbohydrate metabolic process"/>
    <property type="evidence" value="ECO:0007669"/>
    <property type="project" value="InterPro"/>
</dbReference>
<dbReference type="GO" id="GO:0046872">
    <property type="term" value="F:metal ion binding"/>
    <property type="evidence" value="ECO:0007669"/>
    <property type="project" value="UniProtKB-KW"/>
</dbReference>
<keyword evidence="8" id="KW-0119">Carbohydrate metabolism</keyword>
<comment type="caution">
    <text evidence="14">The sequence shown here is derived from an EMBL/GenBank/DDBJ whole genome shotgun (WGS) entry which is preliminary data.</text>
</comment>
<dbReference type="InterPro" id="IPR013780">
    <property type="entry name" value="Glyco_hydro_b"/>
</dbReference>
<keyword evidence="6" id="KW-0378">Hydrolase</keyword>
<evidence type="ECO:0000256" key="9">
    <source>
        <dbReference type="ARBA" id="ARBA00023295"/>
    </source>
</evidence>
<feature type="domain" description="Glycosyl hydrolase family 13 catalytic" evidence="13">
    <location>
        <begin position="44"/>
        <end position="405"/>
    </location>
</feature>
<keyword evidence="7" id="KW-0106">Calcium</keyword>
<evidence type="ECO:0000256" key="3">
    <source>
        <dbReference type="ARBA" id="ARBA00008061"/>
    </source>
</evidence>
<accession>A0A2G8SHL2</accession>
<feature type="domain" description="Alpha-amylase C-terminal" evidence="12">
    <location>
        <begin position="414"/>
        <end position="498"/>
    </location>
</feature>
<evidence type="ECO:0000256" key="5">
    <source>
        <dbReference type="ARBA" id="ARBA00022723"/>
    </source>
</evidence>
<comment type="cofactor">
    <cofactor evidence="2">
        <name>Ca(2+)</name>
        <dbReference type="ChEBI" id="CHEBI:29108"/>
    </cofactor>
</comment>
<comment type="catalytic activity">
    <reaction evidence="1">
        <text>Endohydrolysis of (1-&gt;4)-alpha-D-glucosidic linkages in polysaccharides containing three or more (1-&gt;4)-alpha-linked D-glucose units.</text>
        <dbReference type="EC" id="3.2.1.1"/>
    </reaction>
</comment>
<dbReference type="OrthoDB" id="550577at2759"/>
<evidence type="ECO:0000313" key="14">
    <source>
        <dbReference type="EMBL" id="PIL33252.1"/>
    </source>
</evidence>
<dbReference type="InterPro" id="IPR006047">
    <property type="entry name" value="GH13_cat_dom"/>
</dbReference>
<feature type="signal peptide" evidence="11">
    <location>
        <begin position="1"/>
        <end position="23"/>
    </location>
</feature>
<dbReference type="CDD" id="cd11317">
    <property type="entry name" value="AmyAc_bac_euk_AmyA"/>
    <property type="match status" value="1"/>
</dbReference>
<dbReference type="EMBL" id="AYKW01000008">
    <property type="protein sequence ID" value="PIL33252.1"/>
    <property type="molecule type" value="Genomic_DNA"/>
</dbReference>
<dbReference type="Proteomes" id="UP000230002">
    <property type="component" value="Unassembled WGS sequence"/>
</dbReference>
<dbReference type="SUPFAM" id="SSF51011">
    <property type="entry name" value="Glycosyl hydrolase domain"/>
    <property type="match status" value="1"/>
</dbReference>
<evidence type="ECO:0000256" key="1">
    <source>
        <dbReference type="ARBA" id="ARBA00000548"/>
    </source>
</evidence>
<dbReference type="InterPro" id="IPR017853">
    <property type="entry name" value="GH"/>
</dbReference>
<gene>
    <name evidence="14" type="ORF">GSI_04702</name>
</gene>